<evidence type="ECO:0000313" key="2">
    <source>
        <dbReference type="EMBL" id="GFN76604.1"/>
    </source>
</evidence>
<keyword evidence="3" id="KW-1185">Reference proteome</keyword>
<reference evidence="2 3" key="1">
    <citation type="journal article" date="2021" name="Elife">
        <title>Chloroplast acquisition without the gene transfer in kleptoplastic sea slugs, Plakobranchus ocellatus.</title>
        <authorList>
            <person name="Maeda T."/>
            <person name="Takahashi S."/>
            <person name="Yoshida T."/>
            <person name="Shimamura S."/>
            <person name="Takaki Y."/>
            <person name="Nagai Y."/>
            <person name="Toyoda A."/>
            <person name="Suzuki Y."/>
            <person name="Arimoto A."/>
            <person name="Ishii H."/>
            <person name="Satoh N."/>
            <person name="Nishiyama T."/>
            <person name="Hasebe M."/>
            <person name="Maruyama T."/>
            <person name="Minagawa J."/>
            <person name="Obokata J."/>
            <person name="Shigenobu S."/>
        </authorList>
    </citation>
    <scope>NUCLEOTIDE SEQUENCE [LARGE SCALE GENOMIC DNA]</scope>
</reference>
<feature type="region of interest" description="Disordered" evidence="1">
    <location>
        <begin position="19"/>
        <end position="47"/>
    </location>
</feature>
<accession>A0AAV3Y123</accession>
<evidence type="ECO:0000256" key="1">
    <source>
        <dbReference type="SAM" id="MobiDB-lite"/>
    </source>
</evidence>
<name>A0AAV3Y123_9GAST</name>
<organism evidence="2 3">
    <name type="scientific">Plakobranchus ocellatus</name>
    <dbReference type="NCBI Taxonomy" id="259542"/>
    <lineage>
        <taxon>Eukaryota</taxon>
        <taxon>Metazoa</taxon>
        <taxon>Spiralia</taxon>
        <taxon>Lophotrochozoa</taxon>
        <taxon>Mollusca</taxon>
        <taxon>Gastropoda</taxon>
        <taxon>Heterobranchia</taxon>
        <taxon>Euthyneura</taxon>
        <taxon>Panpulmonata</taxon>
        <taxon>Sacoglossa</taxon>
        <taxon>Placobranchoidea</taxon>
        <taxon>Plakobranchidae</taxon>
        <taxon>Plakobranchus</taxon>
    </lineage>
</organism>
<proteinExistence type="predicted"/>
<protein>
    <submittedName>
        <fullName evidence="2">Uncharacterized protein</fullName>
    </submittedName>
</protein>
<gene>
    <name evidence="2" type="ORF">PoB_000311000</name>
</gene>
<dbReference type="AlphaFoldDB" id="A0AAV3Y123"/>
<comment type="caution">
    <text evidence="2">The sequence shown here is derived from an EMBL/GenBank/DDBJ whole genome shotgun (WGS) entry which is preliminary data.</text>
</comment>
<sequence length="108" mass="11846">MVLNVQLLTDNLNFHQSVRQPGTGKVQVPSTPCVKTSKKSYSPPPPHLTLPEPVFTVYRNLLTVGPAPPSSGAFNQGSLQATQASVGREIRRGTRHIIQQKYASRGRR</sequence>
<dbReference type="EMBL" id="BLXT01000403">
    <property type="protein sequence ID" value="GFN76604.1"/>
    <property type="molecule type" value="Genomic_DNA"/>
</dbReference>
<evidence type="ECO:0000313" key="3">
    <source>
        <dbReference type="Proteomes" id="UP000735302"/>
    </source>
</evidence>
<dbReference type="Proteomes" id="UP000735302">
    <property type="component" value="Unassembled WGS sequence"/>
</dbReference>